<feature type="transmembrane region" description="Helical" evidence="6">
    <location>
        <begin position="70"/>
        <end position="88"/>
    </location>
</feature>
<dbReference type="PANTHER" id="PTHR33048">
    <property type="entry name" value="PTH11-LIKE INTEGRAL MEMBRANE PROTEIN (AFU_ORTHOLOGUE AFUA_5G11245)"/>
    <property type="match status" value="1"/>
</dbReference>
<dbReference type="Pfam" id="PF20684">
    <property type="entry name" value="Fung_rhodopsin"/>
    <property type="match status" value="1"/>
</dbReference>
<sequence length="336" mass="37092">MANGGSNAIIITTAILLGFSLITVCLRCFVRLKIVKSFGSDDVLLVAAAVSLNGKVSSNYGEVKLKYAKIFNIVFAVCGIVGALYGMGKAPAYLSHRPDDVRRGLLCWWLGQIFYVFTCTITRLSIATTLLRLTIQRIHLWVLYGIMVISTAVGIVFLFFTIFQCRPVAHYWNRSSTKGRCLDINILLGIVYMYSGVAAACDFTIGSLPIFMVWRLQMKRGTKFVLSTILGLAYIASVAVIVRIPFLHYAGRPDFLYETTQISIWSNVEASLGIAASSLITLRPLLRALTNPGSSITNQHGRVTSFPVLNSCSDGEDLESPREYQTGIYNRGHFTN</sequence>
<feature type="transmembrane region" description="Helical" evidence="6">
    <location>
        <begin position="224"/>
        <end position="244"/>
    </location>
</feature>
<keyword evidence="9" id="KW-1185">Reference proteome</keyword>
<dbReference type="OrthoDB" id="3897607at2759"/>
<keyword evidence="3 6" id="KW-1133">Transmembrane helix</keyword>
<organism evidence="8 9">
    <name type="scientific">Penicillium rubens (strain ATCC 28089 / DSM 1075 / NRRL 1951 / Wisconsin 54-1255)</name>
    <name type="common">Penicillium chrysogenum</name>
    <dbReference type="NCBI Taxonomy" id="500485"/>
    <lineage>
        <taxon>Eukaryota</taxon>
        <taxon>Fungi</taxon>
        <taxon>Dikarya</taxon>
        <taxon>Ascomycota</taxon>
        <taxon>Pezizomycotina</taxon>
        <taxon>Eurotiomycetes</taxon>
        <taxon>Eurotiomycetidae</taxon>
        <taxon>Eurotiales</taxon>
        <taxon>Aspergillaceae</taxon>
        <taxon>Penicillium</taxon>
        <taxon>Penicillium chrysogenum species complex</taxon>
    </lineage>
</organism>
<dbReference type="EMBL" id="AM920427">
    <property type="protein sequence ID" value="CAP79864.1"/>
    <property type="molecule type" value="Genomic_DNA"/>
</dbReference>
<dbReference type="AlphaFoldDB" id="B6GZW0"/>
<evidence type="ECO:0000256" key="1">
    <source>
        <dbReference type="ARBA" id="ARBA00004141"/>
    </source>
</evidence>
<feature type="transmembrane region" description="Helical" evidence="6">
    <location>
        <begin position="138"/>
        <end position="164"/>
    </location>
</feature>
<dbReference type="HOGENOM" id="CLU_028200_3_4_1"/>
<accession>B6GZW0</accession>
<evidence type="ECO:0000256" key="5">
    <source>
        <dbReference type="ARBA" id="ARBA00038359"/>
    </source>
</evidence>
<feature type="transmembrane region" description="Helical" evidence="6">
    <location>
        <begin position="184"/>
        <end position="212"/>
    </location>
</feature>
<dbReference type="GO" id="GO:0016020">
    <property type="term" value="C:membrane"/>
    <property type="evidence" value="ECO:0007669"/>
    <property type="project" value="UniProtKB-SubCell"/>
</dbReference>
<dbReference type="Proteomes" id="UP000000724">
    <property type="component" value="Contig Pc00c12"/>
</dbReference>
<protein>
    <submittedName>
        <fullName evidence="8">Pc12g02370 protein</fullName>
    </submittedName>
</protein>
<keyword evidence="2 6" id="KW-0812">Transmembrane</keyword>
<dbReference type="eggNOG" id="ENOG502R8GX">
    <property type="taxonomic scope" value="Eukaryota"/>
</dbReference>
<feature type="domain" description="Rhodopsin" evidence="7">
    <location>
        <begin position="26"/>
        <end position="287"/>
    </location>
</feature>
<dbReference type="InterPro" id="IPR049326">
    <property type="entry name" value="Rhodopsin_dom_fungi"/>
</dbReference>
<comment type="similarity">
    <text evidence="5">Belongs to the SAT4 family.</text>
</comment>
<dbReference type="BioCyc" id="PCHR:PC12G02370-MONOMER"/>
<keyword evidence="4 6" id="KW-0472">Membrane</keyword>
<proteinExistence type="inferred from homology"/>
<dbReference type="OMA" id="WILYAVM"/>
<dbReference type="InterPro" id="IPR052337">
    <property type="entry name" value="SAT4-like"/>
</dbReference>
<reference evidence="8 9" key="1">
    <citation type="journal article" date="2008" name="Nat. Biotechnol.">
        <title>Genome sequencing and analysis of the filamentous fungus Penicillium chrysogenum.</title>
        <authorList>
            <person name="van den Berg M.A."/>
            <person name="Albang R."/>
            <person name="Albermann K."/>
            <person name="Badger J.H."/>
            <person name="Daran J.-M."/>
            <person name="Driessen A.J.M."/>
            <person name="Garcia-Estrada C."/>
            <person name="Fedorova N.D."/>
            <person name="Harris D.M."/>
            <person name="Heijne W.H.M."/>
            <person name="Joardar V.S."/>
            <person name="Kiel J.A.K.W."/>
            <person name="Kovalchuk A."/>
            <person name="Martin J.F."/>
            <person name="Nierman W.C."/>
            <person name="Nijland J.G."/>
            <person name="Pronk J.T."/>
            <person name="Roubos J.A."/>
            <person name="van der Klei I.J."/>
            <person name="van Peij N.N.M.E."/>
            <person name="Veenhuis M."/>
            <person name="von Doehren H."/>
            <person name="Wagner C."/>
            <person name="Wortman J.R."/>
            <person name="Bovenberg R.A.L."/>
        </authorList>
    </citation>
    <scope>NUCLEOTIDE SEQUENCE [LARGE SCALE GENOMIC DNA]</scope>
    <source>
        <strain evidence="9">ATCC 28089 / DSM 1075 / NRRL 1951 / Wisconsin 54-1255</strain>
    </source>
</reference>
<comment type="subcellular location">
    <subcellularLocation>
        <location evidence="1">Membrane</location>
        <topology evidence="1">Multi-pass membrane protein</topology>
    </subcellularLocation>
</comment>
<evidence type="ECO:0000259" key="7">
    <source>
        <dbReference type="Pfam" id="PF20684"/>
    </source>
</evidence>
<feature type="transmembrane region" description="Helical" evidence="6">
    <location>
        <begin position="6"/>
        <end position="30"/>
    </location>
</feature>
<evidence type="ECO:0000256" key="2">
    <source>
        <dbReference type="ARBA" id="ARBA00022692"/>
    </source>
</evidence>
<evidence type="ECO:0000313" key="8">
    <source>
        <dbReference type="EMBL" id="CAP79864.1"/>
    </source>
</evidence>
<evidence type="ECO:0000256" key="4">
    <source>
        <dbReference type="ARBA" id="ARBA00023136"/>
    </source>
</evidence>
<gene>
    <name evidence="8" type="ORF">Pc12g02370</name>
    <name evidence="8" type="ORF">PCH_Pc12g02370</name>
</gene>
<feature type="transmembrane region" description="Helical" evidence="6">
    <location>
        <begin position="108"/>
        <end position="126"/>
    </location>
</feature>
<dbReference type="PANTHER" id="PTHR33048:SF140">
    <property type="entry name" value="ATPASE, PUTATIVE (EUROFUNG)-RELATED"/>
    <property type="match status" value="1"/>
</dbReference>
<name>B6GZW0_PENRW</name>
<evidence type="ECO:0000313" key="9">
    <source>
        <dbReference type="Proteomes" id="UP000000724"/>
    </source>
</evidence>
<evidence type="ECO:0000256" key="3">
    <source>
        <dbReference type="ARBA" id="ARBA00022989"/>
    </source>
</evidence>
<dbReference type="VEuPathDB" id="FungiDB:PCH_Pc12g02370"/>
<evidence type="ECO:0000256" key="6">
    <source>
        <dbReference type="SAM" id="Phobius"/>
    </source>
</evidence>